<dbReference type="InterPro" id="IPR003140">
    <property type="entry name" value="PLipase/COase/thioEstase"/>
</dbReference>
<keyword evidence="6" id="KW-1185">Reference proteome</keyword>
<organism evidence="5 6">
    <name type="scientific">Drosophila rubida</name>
    <dbReference type="NCBI Taxonomy" id="30044"/>
    <lineage>
        <taxon>Eukaryota</taxon>
        <taxon>Metazoa</taxon>
        <taxon>Ecdysozoa</taxon>
        <taxon>Arthropoda</taxon>
        <taxon>Hexapoda</taxon>
        <taxon>Insecta</taxon>
        <taxon>Pterygota</taxon>
        <taxon>Neoptera</taxon>
        <taxon>Endopterygota</taxon>
        <taxon>Diptera</taxon>
        <taxon>Brachycera</taxon>
        <taxon>Muscomorpha</taxon>
        <taxon>Ephydroidea</taxon>
        <taxon>Drosophilidae</taxon>
        <taxon>Drosophila</taxon>
    </lineage>
</organism>
<dbReference type="GO" id="GO:0005737">
    <property type="term" value="C:cytoplasm"/>
    <property type="evidence" value="ECO:0007669"/>
    <property type="project" value="TreeGrafter"/>
</dbReference>
<comment type="similarity">
    <text evidence="1">Belongs to the AB hydrolase superfamily. AB hydrolase 2 family.</text>
</comment>
<gene>
    <name evidence="5" type="ORF">KR093_004290</name>
</gene>
<feature type="non-terminal residue" evidence="5">
    <location>
        <position position="1"/>
    </location>
</feature>
<dbReference type="PANTHER" id="PTHR10655:SF17">
    <property type="entry name" value="LYSOPHOSPHOLIPASE-LIKE PROTEIN 1"/>
    <property type="match status" value="1"/>
</dbReference>
<keyword evidence="3" id="KW-0378">Hydrolase</keyword>
<proteinExistence type="inferred from homology"/>
<dbReference type="AlphaFoldDB" id="A0AAD4JUW3"/>
<dbReference type="SUPFAM" id="SSF53474">
    <property type="entry name" value="alpha/beta-Hydrolases"/>
    <property type="match status" value="1"/>
</dbReference>
<accession>A0AAD4JUW3</accession>
<dbReference type="EMBL" id="JAJJHW010003409">
    <property type="protein sequence ID" value="KAH8359104.1"/>
    <property type="molecule type" value="Genomic_DNA"/>
</dbReference>
<dbReference type="GO" id="GO:0052689">
    <property type="term" value="F:carboxylic ester hydrolase activity"/>
    <property type="evidence" value="ECO:0007669"/>
    <property type="project" value="TreeGrafter"/>
</dbReference>
<sequence length="240" mass="27067">FKTIINIVMASSTLRKYSASVIFLHGSGDTGPNLLEWVRFLLGRDLDFAHIKIIYPTAPLQKYTPLNGQLSTVWFDRRSVNIAAQESKKSMSESYNIVQKLIQNEVDNGIPLNRIIVGGFSMGGALALHTGYHLNTDLAGVFAHSSFLNRQSVVYESLTNRSEANAKLPELYMFHGERDTLVPFEWGQETWESLNKLGVSGTFTPLKNTLHELKNKSMLSLEEWILQKLPPTQNDQQNKL</sequence>
<dbReference type="InterPro" id="IPR029058">
    <property type="entry name" value="AB_hydrolase_fold"/>
</dbReference>
<dbReference type="Pfam" id="PF02230">
    <property type="entry name" value="Abhydrolase_2"/>
    <property type="match status" value="1"/>
</dbReference>
<comment type="caution">
    <text evidence="5">The sequence shown here is derived from an EMBL/GenBank/DDBJ whole genome shotgun (WGS) entry which is preliminary data.</text>
</comment>
<protein>
    <recommendedName>
        <fullName evidence="2">palmitoyl-protein hydrolase</fullName>
        <ecNumber evidence="2">3.1.2.22</ecNumber>
    </recommendedName>
</protein>
<dbReference type="GO" id="GO:0008474">
    <property type="term" value="F:palmitoyl-(protein) hydrolase activity"/>
    <property type="evidence" value="ECO:0007669"/>
    <property type="project" value="UniProtKB-EC"/>
</dbReference>
<dbReference type="Proteomes" id="UP001200034">
    <property type="component" value="Unassembled WGS sequence"/>
</dbReference>
<name>A0AAD4JUW3_9MUSC</name>
<dbReference type="InterPro" id="IPR050565">
    <property type="entry name" value="LYPA1-2/EST-like"/>
</dbReference>
<evidence type="ECO:0000313" key="6">
    <source>
        <dbReference type="Proteomes" id="UP001200034"/>
    </source>
</evidence>
<dbReference type="EC" id="3.1.2.22" evidence="2"/>
<feature type="domain" description="Phospholipase/carboxylesterase/thioesterase" evidence="4">
    <location>
        <begin position="15"/>
        <end position="225"/>
    </location>
</feature>
<evidence type="ECO:0000259" key="4">
    <source>
        <dbReference type="Pfam" id="PF02230"/>
    </source>
</evidence>
<reference evidence="5" key="1">
    <citation type="journal article" date="2021" name="Mol. Ecol. Resour.">
        <title>Phylogenomic analyses of the genus Drosophila reveals genomic signals of climate adaptation.</title>
        <authorList>
            <person name="Li F."/>
            <person name="Rane R.V."/>
            <person name="Luria V."/>
            <person name="Xiong Z."/>
            <person name="Chen J."/>
            <person name="Li Z."/>
            <person name="Catullo R.A."/>
            <person name="Griffin P.C."/>
            <person name="Schiffer M."/>
            <person name="Pearce S."/>
            <person name="Lee S.F."/>
            <person name="McElroy K."/>
            <person name="Stocker A."/>
            <person name="Shirriffs J."/>
            <person name="Cockerell F."/>
            <person name="Coppin C."/>
            <person name="Sgro C.M."/>
            <person name="Karger A."/>
            <person name="Cain J.W."/>
            <person name="Weber J.A."/>
            <person name="Santpere G."/>
            <person name="Kirschner M.W."/>
            <person name="Hoffmann A.A."/>
            <person name="Oakeshott J.G."/>
            <person name="Zhang G."/>
        </authorList>
    </citation>
    <scope>NUCLEOTIDE SEQUENCE</scope>
    <source>
        <strain evidence="5">BGI-SZ-2011g</strain>
    </source>
</reference>
<dbReference type="Gene3D" id="3.40.50.1820">
    <property type="entry name" value="alpha/beta hydrolase"/>
    <property type="match status" value="1"/>
</dbReference>
<evidence type="ECO:0000313" key="5">
    <source>
        <dbReference type="EMBL" id="KAH8359104.1"/>
    </source>
</evidence>
<evidence type="ECO:0000256" key="2">
    <source>
        <dbReference type="ARBA" id="ARBA00012423"/>
    </source>
</evidence>
<evidence type="ECO:0000256" key="3">
    <source>
        <dbReference type="ARBA" id="ARBA00022801"/>
    </source>
</evidence>
<evidence type="ECO:0000256" key="1">
    <source>
        <dbReference type="ARBA" id="ARBA00006499"/>
    </source>
</evidence>
<dbReference type="PANTHER" id="PTHR10655">
    <property type="entry name" value="LYSOPHOSPHOLIPASE-RELATED"/>
    <property type="match status" value="1"/>
</dbReference>